<dbReference type="RefSeq" id="WP_198122698.1">
    <property type="nucleotide sequence ID" value="NZ_JAECZC010000001.1"/>
</dbReference>
<dbReference type="Proteomes" id="UP000632766">
    <property type="component" value="Unassembled WGS sequence"/>
</dbReference>
<comment type="caution">
    <text evidence="12">The sequence shown here is derived from an EMBL/GenBank/DDBJ whole genome shotgun (WGS) entry which is preliminary data.</text>
</comment>
<sequence>MQQLAIFGGTFDPVHWGHLLVAQAALYQVPLEKVIWVPSGNPPHKKAVSFEHRLEMLQIATRENPAFTVSLVEGNRAGKSYAINTLLDLSTFYPNTHWYWIVGLDTFQTLPRWYRGHELAQMCDWLIAPRLVGGENITQSELICKQIEQQLEKKSHSIRWQFLDIPLVGVSSSLIRQRASDRSVNAIRYLVPEAVRSYITAHNLYSDNPE</sequence>
<dbReference type="NCBIfam" id="TIGR00482">
    <property type="entry name" value="nicotinate (nicotinamide) nucleotide adenylyltransferase"/>
    <property type="match status" value="1"/>
</dbReference>
<dbReference type="SUPFAM" id="SSF52374">
    <property type="entry name" value="Nucleotidylyl transferase"/>
    <property type="match status" value="1"/>
</dbReference>
<gene>
    <name evidence="10 12" type="primary">nadD</name>
    <name evidence="12" type="ORF">I8748_00130</name>
</gene>
<dbReference type="InterPro" id="IPR004821">
    <property type="entry name" value="Cyt_trans-like"/>
</dbReference>
<dbReference type="UniPathway" id="UPA00253">
    <property type="reaction ID" value="UER00332"/>
</dbReference>
<keyword evidence="8 10" id="KW-0520">NAD</keyword>
<keyword evidence="7 10" id="KW-0067">ATP-binding</keyword>
<dbReference type="NCBIfam" id="NF000840">
    <property type="entry name" value="PRK00071.1-3"/>
    <property type="match status" value="1"/>
</dbReference>
<organism evidence="12 13">
    <name type="scientific">Amazonocrinis nigriterrae CENA67</name>
    <dbReference type="NCBI Taxonomy" id="2794033"/>
    <lineage>
        <taxon>Bacteria</taxon>
        <taxon>Bacillati</taxon>
        <taxon>Cyanobacteriota</taxon>
        <taxon>Cyanophyceae</taxon>
        <taxon>Nostocales</taxon>
        <taxon>Nostocaceae</taxon>
        <taxon>Amazonocrinis</taxon>
        <taxon>Amazonocrinis nigriterrae</taxon>
    </lineage>
</organism>
<dbReference type="PANTHER" id="PTHR39321">
    <property type="entry name" value="NICOTINATE-NUCLEOTIDE ADENYLYLTRANSFERASE-RELATED"/>
    <property type="match status" value="1"/>
</dbReference>
<keyword evidence="13" id="KW-1185">Reference proteome</keyword>
<dbReference type="GO" id="GO:0009435">
    <property type="term" value="P:NAD+ biosynthetic process"/>
    <property type="evidence" value="ECO:0007669"/>
    <property type="project" value="UniProtKB-UniRule"/>
</dbReference>
<evidence type="ECO:0000313" key="12">
    <source>
        <dbReference type="EMBL" id="MBH8560630.1"/>
    </source>
</evidence>
<dbReference type="CDD" id="cd02165">
    <property type="entry name" value="NMNAT"/>
    <property type="match status" value="1"/>
</dbReference>
<keyword evidence="3 10" id="KW-0662">Pyridine nucleotide biosynthesis</keyword>
<evidence type="ECO:0000256" key="6">
    <source>
        <dbReference type="ARBA" id="ARBA00022741"/>
    </source>
</evidence>
<keyword evidence="5 10" id="KW-0548">Nucleotidyltransferase</keyword>
<name>A0A8J7HNS9_9NOST</name>
<keyword evidence="6 10" id="KW-0547">Nucleotide-binding</keyword>
<evidence type="ECO:0000256" key="4">
    <source>
        <dbReference type="ARBA" id="ARBA00022679"/>
    </source>
</evidence>
<keyword evidence="4 10" id="KW-0808">Transferase</keyword>
<evidence type="ECO:0000256" key="10">
    <source>
        <dbReference type="HAMAP-Rule" id="MF_00244"/>
    </source>
</evidence>
<accession>A0A8J7HNS9</accession>
<evidence type="ECO:0000313" key="13">
    <source>
        <dbReference type="Proteomes" id="UP000632766"/>
    </source>
</evidence>
<reference evidence="12 13" key="1">
    <citation type="journal article" date="2021" name="Int. J. Syst. Evol. Microbiol.">
        <title>Amazonocrinis nigriterrae gen. nov., sp. nov., Atlanticothrix silvestris gen. nov., sp. nov. and Dendronalium phyllosphericum gen. nov., sp. nov., nostocacean cyanobacteria from Brazilian environments.</title>
        <authorList>
            <person name="Alvarenga D.O."/>
            <person name="Andreote A.P.D."/>
            <person name="Branco L.H.Z."/>
            <person name="Delbaje E."/>
            <person name="Cruz R.B."/>
            <person name="Varani A.M."/>
            <person name="Fiore M.F."/>
        </authorList>
    </citation>
    <scope>NUCLEOTIDE SEQUENCE [LARGE SCALE GENOMIC DNA]</scope>
    <source>
        <strain evidence="12 13">CENA67</strain>
    </source>
</reference>
<dbReference type="AlphaFoldDB" id="A0A8J7HNS9"/>
<dbReference type="Pfam" id="PF01467">
    <property type="entry name" value="CTP_transf_like"/>
    <property type="match status" value="1"/>
</dbReference>
<evidence type="ECO:0000256" key="5">
    <source>
        <dbReference type="ARBA" id="ARBA00022695"/>
    </source>
</evidence>
<dbReference type="GO" id="GO:0004515">
    <property type="term" value="F:nicotinate-nucleotide adenylyltransferase activity"/>
    <property type="evidence" value="ECO:0007669"/>
    <property type="project" value="UniProtKB-UniRule"/>
</dbReference>
<dbReference type="NCBIfam" id="TIGR00125">
    <property type="entry name" value="cyt_tran_rel"/>
    <property type="match status" value="1"/>
</dbReference>
<protein>
    <recommendedName>
        <fullName evidence="10">Probable nicotinate-nucleotide adenylyltransferase</fullName>
        <ecNumber evidence="10">2.7.7.18</ecNumber>
    </recommendedName>
    <alternativeName>
        <fullName evidence="10">Deamido-NAD(+) diphosphorylase</fullName>
    </alternativeName>
    <alternativeName>
        <fullName evidence="10">Deamido-NAD(+) pyrophosphorylase</fullName>
    </alternativeName>
    <alternativeName>
        <fullName evidence="10">Nicotinate mononucleotide adenylyltransferase</fullName>
        <shortName evidence="10">NaMN adenylyltransferase</shortName>
    </alternativeName>
</protein>
<evidence type="ECO:0000256" key="3">
    <source>
        <dbReference type="ARBA" id="ARBA00022642"/>
    </source>
</evidence>
<dbReference type="Gene3D" id="3.40.50.620">
    <property type="entry name" value="HUPs"/>
    <property type="match status" value="1"/>
</dbReference>
<dbReference type="InterPro" id="IPR014729">
    <property type="entry name" value="Rossmann-like_a/b/a_fold"/>
</dbReference>
<dbReference type="GO" id="GO:0005524">
    <property type="term" value="F:ATP binding"/>
    <property type="evidence" value="ECO:0007669"/>
    <property type="project" value="UniProtKB-KW"/>
</dbReference>
<evidence type="ECO:0000256" key="9">
    <source>
        <dbReference type="ARBA" id="ARBA00048721"/>
    </source>
</evidence>
<feature type="domain" description="Cytidyltransferase-like" evidence="11">
    <location>
        <begin position="6"/>
        <end position="178"/>
    </location>
</feature>
<dbReference type="HAMAP" id="MF_00244">
    <property type="entry name" value="NaMN_adenylyltr"/>
    <property type="match status" value="1"/>
</dbReference>
<comment type="function">
    <text evidence="1 10">Catalyzes the reversible adenylation of nicotinate mononucleotide (NaMN) to nicotinic acid adenine dinucleotide (NaAD).</text>
</comment>
<dbReference type="EC" id="2.7.7.18" evidence="10"/>
<dbReference type="EMBL" id="JAECZC010000001">
    <property type="protein sequence ID" value="MBH8560630.1"/>
    <property type="molecule type" value="Genomic_DNA"/>
</dbReference>
<proteinExistence type="inferred from homology"/>
<evidence type="ECO:0000256" key="1">
    <source>
        <dbReference type="ARBA" id="ARBA00002324"/>
    </source>
</evidence>
<dbReference type="PANTHER" id="PTHR39321:SF3">
    <property type="entry name" value="PHOSPHOPANTETHEINE ADENYLYLTRANSFERASE"/>
    <property type="match status" value="1"/>
</dbReference>
<comment type="catalytic activity">
    <reaction evidence="9 10">
        <text>nicotinate beta-D-ribonucleotide + ATP + H(+) = deamido-NAD(+) + diphosphate</text>
        <dbReference type="Rhea" id="RHEA:22860"/>
        <dbReference type="ChEBI" id="CHEBI:15378"/>
        <dbReference type="ChEBI" id="CHEBI:30616"/>
        <dbReference type="ChEBI" id="CHEBI:33019"/>
        <dbReference type="ChEBI" id="CHEBI:57502"/>
        <dbReference type="ChEBI" id="CHEBI:58437"/>
        <dbReference type="EC" id="2.7.7.18"/>
    </reaction>
</comment>
<comment type="similarity">
    <text evidence="10">Belongs to the NadD family.</text>
</comment>
<dbReference type="InterPro" id="IPR005248">
    <property type="entry name" value="NadD/NMNAT"/>
</dbReference>
<evidence type="ECO:0000259" key="11">
    <source>
        <dbReference type="Pfam" id="PF01467"/>
    </source>
</evidence>
<evidence type="ECO:0000256" key="2">
    <source>
        <dbReference type="ARBA" id="ARBA00005019"/>
    </source>
</evidence>
<comment type="pathway">
    <text evidence="2 10">Cofactor biosynthesis; NAD(+) biosynthesis; deamido-NAD(+) from nicotinate D-ribonucleotide: step 1/1.</text>
</comment>
<evidence type="ECO:0000256" key="7">
    <source>
        <dbReference type="ARBA" id="ARBA00022840"/>
    </source>
</evidence>
<evidence type="ECO:0000256" key="8">
    <source>
        <dbReference type="ARBA" id="ARBA00023027"/>
    </source>
</evidence>